<dbReference type="InterPro" id="IPR031946">
    <property type="entry name" value="KIAA1045_Zf_RING"/>
</dbReference>
<dbReference type="InterPro" id="IPR019787">
    <property type="entry name" value="Znf_PHD-finger"/>
</dbReference>
<dbReference type="Proteomes" id="UP001186944">
    <property type="component" value="Unassembled WGS sequence"/>
</dbReference>
<dbReference type="SUPFAM" id="SSF57903">
    <property type="entry name" value="FYVE/PHD zinc finger"/>
    <property type="match status" value="1"/>
</dbReference>
<evidence type="ECO:0000256" key="4">
    <source>
        <dbReference type="ARBA" id="ARBA00022837"/>
    </source>
</evidence>
<feature type="domain" description="PHD-type" evidence="6">
    <location>
        <begin position="94"/>
        <end position="157"/>
    </location>
</feature>
<dbReference type="PROSITE" id="PS50016">
    <property type="entry name" value="ZF_PHD_2"/>
    <property type="match status" value="1"/>
</dbReference>
<evidence type="ECO:0000256" key="3">
    <source>
        <dbReference type="ARBA" id="ARBA00022833"/>
    </source>
</evidence>
<organism evidence="7 8">
    <name type="scientific">Pinctada imbricata</name>
    <name type="common">Atlantic pearl-oyster</name>
    <name type="synonym">Pinctada martensii</name>
    <dbReference type="NCBI Taxonomy" id="66713"/>
    <lineage>
        <taxon>Eukaryota</taxon>
        <taxon>Metazoa</taxon>
        <taxon>Spiralia</taxon>
        <taxon>Lophotrochozoa</taxon>
        <taxon>Mollusca</taxon>
        <taxon>Bivalvia</taxon>
        <taxon>Autobranchia</taxon>
        <taxon>Pteriomorphia</taxon>
        <taxon>Pterioida</taxon>
        <taxon>Pterioidea</taxon>
        <taxon>Pteriidae</taxon>
        <taxon>Pinctada</taxon>
    </lineage>
</organism>
<dbReference type="InterPro" id="IPR011011">
    <property type="entry name" value="Znf_FYVE_PHD"/>
</dbReference>
<evidence type="ECO:0000259" key="6">
    <source>
        <dbReference type="PROSITE" id="PS50016"/>
    </source>
</evidence>
<reference evidence="7" key="1">
    <citation type="submission" date="2019-08" db="EMBL/GenBank/DDBJ databases">
        <title>The improved chromosome-level genome for the pearl oyster Pinctada fucata martensii using PacBio sequencing and Hi-C.</title>
        <authorList>
            <person name="Zheng Z."/>
        </authorList>
    </citation>
    <scope>NUCLEOTIDE SEQUENCE</scope>
    <source>
        <strain evidence="7">ZZ-2019</strain>
        <tissue evidence="7">Adductor muscle</tissue>
    </source>
</reference>
<dbReference type="PROSITE" id="PS00018">
    <property type="entry name" value="EF_HAND_1"/>
    <property type="match status" value="1"/>
</dbReference>
<proteinExistence type="predicted"/>
<comment type="caution">
    <text evidence="7">The sequence shown here is derived from an EMBL/GenBank/DDBJ whole genome shotgun (WGS) entry which is preliminary data.</text>
</comment>
<accession>A0AA89BRA9</accession>
<dbReference type="InterPro" id="IPR013083">
    <property type="entry name" value="Znf_RING/FYVE/PHD"/>
</dbReference>
<dbReference type="InterPro" id="IPR011992">
    <property type="entry name" value="EF-hand-dom_pair"/>
</dbReference>
<sequence>MADDTSTSSWDNLIPKVKAVGLFSKHCVNHEKTREELNSFVSEMKISDHEVLSELARNTQATKFRIRRESTAPEIRITRDTDKILKPPFNQDQDLVCSGCDKAMDPFKDTWYPCRACSRVFHKECVKKLKSVHKSVFETLERANTNTGWSCHICDDLSLLLNEEELNSILEKFERIAQNRDSRISLDDYIAYNTKISEEPLTQDDVKRLSLQFKLMDLDKNNYIEWWEFLNHEAKIKLGCRSEGELVSMLSEKEVIMAKSVFRTLDENHDGSVTEWEARRIYKSWYRRFDDKKDK</sequence>
<dbReference type="Pfam" id="PF16744">
    <property type="entry name" value="zf-RING_15"/>
    <property type="match status" value="1"/>
</dbReference>
<dbReference type="EMBL" id="VSWD01000010">
    <property type="protein sequence ID" value="KAK3091166.1"/>
    <property type="molecule type" value="Genomic_DNA"/>
</dbReference>
<keyword evidence="2 5" id="KW-0863">Zinc-finger</keyword>
<gene>
    <name evidence="7" type="ORF">FSP39_017650</name>
</gene>
<dbReference type="Gene3D" id="3.30.40.10">
    <property type="entry name" value="Zinc/RING finger domain, C3HC4 (zinc finger)"/>
    <property type="match status" value="1"/>
</dbReference>
<dbReference type="SUPFAM" id="SSF47473">
    <property type="entry name" value="EF-hand"/>
    <property type="match status" value="1"/>
</dbReference>
<evidence type="ECO:0000313" key="7">
    <source>
        <dbReference type="EMBL" id="KAK3091166.1"/>
    </source>
</evidence>
<keyword evidence="3" id="KW-0862">Zinc</keyword>
<dbReference type="Gene3D" id="1.10.238.10">
    <property type="entry name" value="EF-hand"/>
    <property type="match status" value="1"/>
</dbReference>
<dbReference type="GO" id="GO:0008270">
    <property type="term" value="F:zinc ion binding"/>
    <property type="evidence" value="ECO:0007669"/>
    <property type="project" value="UniProtKB-KW"/>
</dbReference>
<dbReference type="AlphaFoldDB" id="A0AA89BRA9"/>
<name>A0AA89BRA9_PINIB</name>
<keyword evidence="8" id="KW-1185">Reference proteome</keyword>
<keyword evidence="4" id="KW-0106">Calcium</keyword>
<dbReference type="InterPro" id="IPR018247">
    <property type="entry name" value="EF_Hand_1_Ca_BS"/>
</dbReference>
<evidence type="ECO:0000256" key="5">
    <source>
        <dbReference type="PROSITE-ProRule" id="PRU00146"/>
    </source>
</evidence>
<keyword evidence="1" id="KW-0479">Metal-binding</keyword>
<evidence type="ECO:0000256" key="1">
    <source>
        <dbReference type="ARBA" id="ARBA00022723"/>
    </source>
</evidence>
<evidence type="ECO:0000313" key="8">
    <source>
        <dbReference type="Proteomes" id="UP001186944"/>
    </source>
</evidence>
<protein>
    <recommendedName>
        <fullName evidence="6">PHD-type domain-containing protein</fullName>
    </recommendedName>
</protein>
<evidence type="ECO:0000256" key="2">
    <source>
        <dbReference type="ARBA" id="ARBA00022771"/>
    </source>
</evidence>